<organism evidence="5 6">
    <name type="scientific">Rugamonas fusca</name>
    <dbReference type="NCBI Taxonomy" id="2758568"/>
    <lineage>
        <taxon>Bacteria</taxon>
        <taxon>Pseudomonadati</taxon>
        <taxon>Pseudomonadota</taxon>
        <taxon>Betaproteobacteria</taxon>
        <taxon>Burkholderiales</taxon>
        <taxon>Oxalobacteraceae</taxon>
        <taxon>Telluria group</taxon>
        <taxon>Rugamonas</taxon>
    </lineage>
</organism>
<keyword evidence="6" id="KW-1185">Reference proteome</keyword>
<keyword evidence="2" id="KW-0238">DNA-binding</keyword>
<dbReference type="PANTHER" id="PTHR47894">
    <property type="entry name" value="HTH-TYPE TRANSCRIPTIONAL REGULATOR GADX"/>
    <property type="match status" value="1"/>
</dbReference>
<feature type="domain" description="HTH araC/xylS-type" evidence="4">
    <location>
        <begin position="231"/>
        <end position="329"/>
    </location>
</feature>
<dbReference type="Proteomes" id="UP000566711">
    <property type="component" value="Unassembled WGS sequence"/>
</dbReference>
<evidence type="ECO:0000256" key="2">
    <source>
        <dbReference type="ARBA" id="ARBA00023125"/>
    </source>
</evidence>
<dbReference type="PANTHER" id="PTHR47894:SF4">
    <property type="entry name" value="HTH-TYPE TRANSCRIPTIONAL REGULATOR GADX"/>
    <property type="match status" value="1"/>
</dbReference>
<dbReference type="PROSITE" id="PS01124">
    <property type="entry name" value="HTH_ARAC_FAMILY_2"/>
    <property type="match status" value="1"/>
</dbReference>
<evidence type="ECO:0000313" key="5">
    <source>
        <dbReference type="EMBL" id="MBA5607316.1"/>
    </source>
</evidence>
<name>A0A7W2EK02_9BURK</name>
<dbReference type="AlphaFoldDB" id="A0A7W2EK02"/>
<dbReference type="InterPro" id="IPR009057">
    <property type="entry name" value="Homeodomain-like_sf"/>
</dbReference>
<dbReference type="GO" id="GO:0000976">
    <property type="term" value="F:transcription cis-regulatory region binding"/>
    <property type="evidence" value="ECO:0007669"/>
    <property type="project" value="TreeGrafter"/>
</dbReference>
<dbReference type="InterPro" id="IPR032687">
    <property type="entry name" value="AraC-type_N"/>
</dbReference>
<dbReference type="InterPro" id="IPR018060">
    <property type="entry name" value="HTH_AraC"/>
</dbReference>
<evidence type="ECO:0000256" key="3">
    <source>
        <dbReference type="ARBA" id="ARBA00023163"/>
    </source>
</evidence>
<dbReference type="Pfam" id="PF12833">
    <property type="entry name" value="HTH_18"/>
    <property type="match status" value="1"/>
</dbReference>
<evidence type="ECO:0000313" key="6">
    <source>
        <dbReference type="Proteomes" id="UP000566711"/>
    </source>
</evidence>
<keyword evidence="3" id="KW-0804">Transcription</keyword>
<evidence type="ECO:0000256" key="1">
    <source>
        <dbReference type="ARBA" id="ARBA00023015"/>
    </source>
</evidence>
<sequence>MGCVRAAVLANYLNVAEQLGVDGAAQMLRVGLRPHIIDTPDALIPVDPVAKLIEETARISQCETVGLRMSQPRSMSAFGVVGLLLAHQRNLRDAWSMVHRYLSMINESVALRIEEEGDSALLVEEVLTGHAQPQRQSIELALASNLNLFRTLLGPNWAPRVVYLQHSAPRQLDDHQRIFRCRCVFDAEINGMRFARADLDAPNPMADPILGRYASSLIESIPAAARGSMTARVRRLIHLHMPIQRASIKAVAQSLGVSVHKLQMDLAAEHSEFSEMLNEARREQARQYLTSGRFDIGQIASLLGYTEPNSFTRWFSKQFGESPTKWRRRVA</sequence>
<dbReference type="GO" id="GO:0003700">
    <property type="term" value="F:DNA-binding transcription factor activity"/>
    <property type="evidence" value="ECO:0007669"/>
    <property type="project" value="InterPro"/>
</dbReference>
<dbReference type="Pfam" id="PF12625">
    <property type="entry name" value="Arabinose_bd"/>
    <property type="match status" value="1"/>
</dbReference>
<proteinExistence type="predicted"/>
<dbReference type="GO" id="GO:0005829">
    <property type="term" value="C:cytosol"/>
    <property type="evidence" value="ECO:0007669"/>
    <property type="project" value="TreeGrafter"/>
</dbReference>
<dbReference type="Gene3D" id="1.10.10.60">
    <property type="entry name" value="Homeodomain-like"/>
    <property type="match status" value="1"/>
</dbReference>
<dbReference type="SMART" id="SM00342">
    <property type="entry name" value="HTH_ARAC"/>
    <property type="match status" value="1"/>
</dbReference>
<dbReference type="SUPFAM" id="SSF46689">
    <property type="entry name" value="Homeodomain-like"/>
    <property type="match status" value="1"/>
</dbReference>
<evidence type="ECO:0000259" key="4">
    <source>
        <dbReference type="PROSITE" id="PS01124"/>
    </source>
</evidence>
<dbReference type="EMBL" id="JACEZS010000016">
    <property type="protein sequence ID" value="MBA5607316.1"/>
    <property type="molecule type" value="Genomic_DNA"/>
</dbReference>
<reference evidence="5 6" key="1">
    <citation type="submission" date="2020-07" db="EMBL/GenBank/DDBJ databases">
        <title>Novel species isolated from subtropical streams in China.</title>
        <authorList>
            <person name="Lu H."/>
        </authorList>
    </citation>
    <scope>NUCLEOTIDE SEQUENCE [LARGE SCALE GENOMIC DNA]</scope>
    <source>
        <strain evidence="5 6">FT3S</strain>
    </source>
</reference>
<protein>
    <submittedName>
        <fullName evidence="5">AraC family transcriptional regulator</fullName>
    </submittedName>
</protein>
<accession>A0A7W2EK02</accession>
<comment type="caution">
    <text evidence="5">The sequence shown here is derived from an EMBL/GenBank/DDBJ whole genome shotgun (WGS) entry which is preliminary data.</text>
</comment>
<gene>
    <name evidence="5" type="ORF">H3H36_18315</name>
</gene>
<keyword evidence="1" id="KW-0805">Transcription regulation</keyword>
<dbReference type="RefSeq" id="WP_182219536.1">
    <property type="nucleotide sequence ID" value="NZ_JACEZS010000016.1"/>
</dbReference>